<dbReference type="Proteomes" id="UP001306950">
    <property type="component" value="Unassembled WGS sequence"/>
</dbReference>
<accession>A0ABU7VNF2</accession>
<organism evidence="1 2">
    <name type="scientific">Paenibacillus haidiansis</name>
    <dbReference type="NCBI Taxonomy" id="1574488"/>
    <lineage>
        <taxon>Bacteria</taxon>
        <taxon>Bacillati</taxon>
        <taxon>Bacillota</taxon>
        <taxon>Bacilli</taxon>
        <taxon>Bacillales</taxon>
        <taxon>Paenibacillaceae</taxon>
        <taxon>Paenibacillus</taxon>
    </lineage>
</organism>
<proteinExistence type="predicted"/>
<keyword evidence="2" id="KW-1185">Reference proteome</keyword>
<reference evidence="1 2" key="1">
    <citation type="submission" date="2024-02" db="EMBL/GenBank/DDBJ databases">
        <title>A nitrogen-fixing paenibacillus bacterium.</title>
        <authorList>
            <person name="Zhang W.L."/>
            <person name="Chen S.F."/>
        </authorList>
    </citation>
    <scope>NUCLEOTIDE SEQUENCE [LARGE SCALE GENOMIC DNA]</scope>
    <source>
        <strain evidence="1 2">M1</strain>
    </source>
</reference>
<dbReference type="EMBL" id="JAZHPZ010000001">
    <property type="protein sequence ID" value="MEF2964424.1"/>
    <property type="molecule type" value="Genomic_DNA"/>
</dbReference>
<evidence type="ECO:0000313" key="1">
    <source>
        <dbReference type="EMBL" id="MEF2964424.1"/>
    </source>
</evidence>
<gene>
    <name evidence="1" type="ORF">V3851_01165</name>
</gene>
<dbReference type="RefSeq" id="WP_331844657.1">
    <property type="nucleotide sequence ID" value="NZ_JAZHPZ010000001.1"/>
</dbReference>
<sequence length="231" mass="27043">MIVFETKMNEWMNRQIVEETNPRRRELLQKGLGHGTIEFLRTVWYPAVGNLDHLYAEWEVRDFGNRYRYLDLAYMPKGAKGCIEIQGYRSHARDIETWRFKDLCMKQAYLTLDGWLFLPIAYLSIVEEPEVCKQLVLTFIGKFISISGASASQSLDWCETETLRYARGIMRSFTSKELALHLQRSDRQARRILNKLVNQNLLVVTNGQQRYRTYQFVADLKSGFTGFNGHP</sequence>
<evidence type="ECO:0000313" key="2">
    <source>
        <dbReference type="Proteomes" id="UP001306950"/>
    </source>
</evidence>
<comment type="caution">
    <text evidence="1">The sequence shown here is derived from an EMBL/GenBank/DDBJ whole genome shotgun (WGS) entry which is preliminary data.</text>
</comment>
<name>A0ABU7VNF2_9BACL</name>
<protein>
    <submittedName>
        <fullName evidence="1">Transcriptional regulator</fullName>
    </submittedName>
</protein>